<feature type="chain" id="PRO_5027021456" evidence="2">
    <location>
        <begin position="31"/>
        <end position="441"/>
    </location>
</feature>
<evidence type="ECO:0000313" key="3">
    <source>
        <dbReference type="EMBL" id="KAB1442949.1"/>
    </source>
</evidence>
<comment type="caution">
    <text evidence="3">The sequence shown here is derived from an EMBL/GenBank/DDBJ whole genome shotgun (WGS) entry which is preliminary data.</text>
</comment>
<evidence type="ECO:0000313" key="4">
    <source>
        <dbReference type="Proteomes" id="UP000438699"/>
    </source>
</evidence>
<dbReference type="OrthoDB" id="5416239at2"/>
<evidence type="ECO:0000256" key="1">
    <source>
        <dbReference type="SAM" id="MobiDB-lite"/>
    </source>
</evidence>
<accession>A0A6N6N643</accession>
<keyword evidence="2" id="KW-0732">Signal</keyword>
<proteinExistence type="predicted"/>
<keyword evidence="4" id="KW-1185">Reference proteome</keyword>
<dbReference type="Proteomes" id="UP000438699">
    <property type="component" value="Unassembled WGS sequence"/>
</dbReference>
<protein>
    <submittedName>
        <fullName evidence="3">Uncharacterized protein</fullName>
    </submittedName>
</protein>
<gene>
    <name evidence="3" type="ORF">F8A88_01365</name>
</gene>
<evidence type="ECO:0000256" key="2">
    <source>
        <dbReference type="SAM" id="SignalP"/>
    </source>
</evidence>
<feature type="region of interest" description="Disordered" evidence="1">
    <location>
        <begin position="404"/>
        <end position="441"/>
    </location>
</feature>
<organism evidence="3 4">
    <name type="scientific">Pseudodesulfovibrio senegalensis</name>
    <dbReference type="NCBI Taxonomy" id="1721087"/>
    <lineage>
        <taxon>Bacteria</taxon>
        <taxon>Pseudomonadati</taxon>
        <taxon>Thermodesulfobacteriota</taxon>
        <taxon>Desulfovibrionia</taxon>
        <taxon>Desulfovibrionales</taxon>
        <taxon>Desulfovibrionaceae</taxon>
    </lineage>
</organism>
<feature type="compositionally biased region" description="Basic and acidic residues" evidence="1">
    <location>
        <begin position="432"/>
        <end position="441"/>
    </location>
</feature>
<sequence>MKMNIMVVRFKSTAVLLAIFMLFAVPLAGAPFAEAEPRDVKIKRDGDPLPQEIEDSFAYLFELIHNRGGAFDPARVAPMIDFVDNCDEDPKDLEPKRRGGRGAILRMDIDCDLERVLKYLYNPKIPNYVIVPSVLRLSGWREGSDILKLDEGLWDKLGSLNEPVVLWGKEFESNTPDSFAGAYYLYDLHRLVILLNHNGKNVLISVTDQDGESDVGRKGAIVNDATWTYFYSGIEGLDRGLLSWMDTYMYSSCSVQVFVEKEGGWTRDVLFKWLKAGWSGLNVVMRKHIFEGSVRFSESFKAVLESDRLPPSEELADMVTDINAMPDEFVDDKIRVYARTFEFMNKNVKALQKKEFAKVLKDGGYADVLDRRERVGVLVLQKLKCLLGMKTYVDMCGLSIEPDAPETVTPESEDGNAQTLEQGKVETAAPVADREEAAVGG</sequence>
<dbReference type="RefSeq" id="WP_151149139.1">
    <property type="nucleotide sequence ID" value="NZ_WAIE01000001.1"/>
</dbReference>
<feature type="signal peptide" evidence="2">
    <location>
        <begin position="1"/>
        <end position="30"/>
    </location>
</feature>
<name>A0A6N6N643_9BACT</name>
<reference evidence="3 4" key="1">
    <citation type="journal article" date="2017" name="Int. J. Syst. Evol. Microbiol.">
        <title>Desulfovibrio senegalensis sp. nov., a mesophilic sulfate reducer isolated from marine sediment.</title>
        <authorList>
            <person name="Thioye A."/>
            <person name="Gam Z.B.A."/>
            <person name="Mbengue M."/>
            <person name="Cayol J.L."/>
            <person name="Joseph-Bartoli M."/>
            <person name="Toure-Kane C."/>
            <person name="Labat M."/>
        </authorList>
    </citation>
    <scope>NUCLEOTIDE SEQUENCE [LARGE SCALE GENOMIC DNA]</scope>
    <source>
        <strain evidence="3 4">DSM 101509</strain>
    </source>
</reference>
<dbReference type="EMBL" id="WAIE01000001">
    <property type="protein sequence ID" value="KAB1442949.1"/>
    <property type="molecule type" value="Genomic_DNA"/>
</dbReference>
<dbReference type="AlphaFoldDB" id="A0A6N6N643"/>